<proteinExistence type="predicted"/>
<dbReference type="GO" id="GO:0005525">
    <property type="term" value="F:GTP binding"/>
    <property type="evidence" value="ECO:0007669"/>
    <property type="project" value="UniProtKB-KW"/>
</dbReference>
<dbReference type="InterPro" id="IPR027417">
    <property type="entry name" value="P-loop_NTPase"/>
</dbReference>
<keyword evidence="1" id="KW-0813">Transport</keyword>
<dbReference type="PANTHER" id="PTHR47977">
    <property type="entry name" value="RAS-RELATED PROTEIN RAB"/>
    <property type="match status" value="1"/>
</dbReference>
<evidence type="ECO:0000256" key="4">
    <source>
        <dbReference type="ARBA" id="ARBA00023134"/>
    </source>
</evidence>
<dbReference type="InParanoid" id="A7T722"/>
<dbReference type="Pfam" id="PF00071">
    <property type="entry name" value="Ras"/>
    <property type="match status" value="1"/>
</dbReference>
<accession>A7T722</accession>
<dbReference type="InterPro" id="IPR050227">
    <property type="entry name" value="Rab"/>
</dbReference>
<keyword evidence="2" id="KW-0547">Nucleotide-binding</keyword>
<dbReference type="PROSITE" id="PS51419">
    <property type="entry name" value="RAB"/>
    <property type="match status" value="1"/>
</dbReference>
<dbReference type="Proteomes" id="UP000001593">
    <property type="component" value="Unassembled WGS sequence"/>
</dbReference>
<dbReference type="Gene3D" id="3.40.50.300">
    <property type="entry name" value="P-loop containing nucleotide triphosphate hydrolases"/>
    <property type="match status" value="1"/>
</dbReference>
<dbReference type="STRING" id="45351.A7T722"/>
<dbReference type="InterPro" id="IPR001806">
    <property type="entry name" value="Small_GTPase"/>
</dbReference>
<sequence length="62" mass="6696">MENDVLTTLKILIVGESGVGKSSLLLRFTDDTFDPDIGATIGVDFKVKTLTVEGNKAKLAIW</sequence>
<dbReference type="PhylomeDB" id="A7T722"/>
<reference evidence="5 6" key="1">
    <citation type="journal article" date="2007" name="Science">
        <title>Sea anemone genome reveals ancestral eumetazoan gene repertoire and genomic organization.</title>
        <authorList>
            <person name="Putnam N.H."/>
            <person name="Srivastava M."/>
            <person name="Hellsten U."/>
            <person name="Dirks B."/>
            <person name="Chapman J."/>
            <person name="Salamov A."/>
            <person name="Terry A."/>
            <person name="Shapiro H."/>
            <person name="Lindquist E."/>
            <person name="Kapitonov V.V."/>
            <person name="Jurka J."/>
            <person name="Genikhovich G."/>
            <person name="Grigoriev I.V."/>
            <person name="Lucas S.M."/>
            <person name="Steele R.E."/>
            <person name="Finnerty J.R."/>
            <person name="Technau U."/>
            <person name="Martindale M.Q."/>
            <person name="Rokhsar D.S."/>
        </authorList>
    </citation>
    <scope>NUCLEOTIDE SEQUENCE [LARGE SCALE GENOMIC DNA]</scope>
    <source>
        <strain evidence="6">CH2 X CH6</strain>
    </source>
</reference>
<name>A7T722_NEMVE</name>
<dbReference type="PRINTS" id="PR00449">
    <property type="entry name" value="RASTRNSFRMNG"/>
</dbReference>
<protein>
    <recommendedName>
        <fullName evidence="7">Ras-related protein Rab-18</fullName>
    </recommendedName>
</protein>
<evidence type="ECO:0000256" key="3">
    <source>
        <dbReference type="ARBA" id="ARBA00022927"/>
    </source>
</evidence>
<feature type="non-terminal residue" evidence="5">
    <location>
        <position position="62"/>
    </location>
</feature>
<evidence type="ECO:0000313" key="6">
    <source>
        <dbReference type="Proteomes" id="UP000001593"/>
    </source>
</evidence>
<dbReference type="PROSITE" id="PS00675">
    <property type="entry name" value="SIGMA54_INTERACT_1"/>
    <property type="match status" value="1"/>
</dbReference>
<dbReference type="HOGENOM" id="CLU_041217_24_8_1"/>
<dbReference type="eggNOG" id="KOG0080">
    <property type="taxonomic scope" value="Eukaryota"/>
</dbReference>
<keyword evidence="3" id="KW-0653">Protein transport</keyword>
<dbReference type="AlphaFoldDB" id="A7T722"/>
<keyword evidence="6" id="KW-1185">Reference proteome</keyword>
<evidence type="ECO:0000256" key="2">
    <source>
        <dbReference type="ARBA" id="ARBA00022741"/>
    </source>
</evidence>
<keyword evidence="4" id="KW-0342">GTP-binding</keyword>
<evidence type="ECO:0000256" key="1">
    <source>
        <dbReference type="ARBA" id="ARBA00022448"/>
    </source>
</evidence>
<dbReference type="InterPro" id="IPR025662">
    <property type="entry name" value="Sigma_54_int_dom_ATP-bd_1"/>
</dbReference>
<dbReference type="EMBL" id="DS471836">
    <property type="protein sequence ID" value="EDO28232.1"/>
    <property type="molecule type" value="Genomic_DNA"/>
</dbReference>
<evidence type="ECO:0008006" key="7">
    <source>
        <dbReference type="Google" id="ProtNLM"/>
    </source>
</evidence>
<evidence type="ECO:0000313" key="5">
    <source>
        <dbReference type="EMBL" id="EDO28232.1"/>
    </source>
</evidence>
<dbReference type="GO" id="GO:0003924">
    <property type="term" value="F:GTPase activity"/>
    <property type="evidence" value="ECO:0007669"/>
    <property type="project" value="InterPro"/>
</dbReference>
<dbReference type="SUPFAM" id="SSF52540">
    <property type="entry name" value="P-loop containing nucleoside triphosphate hydrolases"/>
    <property type="match status" value="1"/>
</dbReference>
<organism evidence="5 6">
    <name type="scientific">Nematostella vectensis</name>
    <name type="common">Starlet sea anemone</name>
    <dbReference type="NCBI Taxonomy" id="45351"/>
    <lineage>
        <taxon>Eukaryota</taxon>
        <taxon>Metazoa</taxon>
        <taxon>Cnidaria</taxon>
        <taxon>Anthozoa</taxon>
        <taxon>Hexacorallia</taxon>
        <taxon>Actiniaria</taxon>
        <taxon>Edwardsiidae</taxon>
        <taxon>Nematostella</taxon>
    </lineage>
</organism>
<gene>
    <name evidence="5" type="ORF">NEMVEDRAFT_v1g7659</name>
</gene>
<dbReference type="GO" id="GO:0015031">
    <property type="term" value="P:protein transport"/>
    <property type="evidence" value="ECO:0007669"/>
    <property type="project" value="UniProtKB-KW"/>
</dbReference>
<dbReference type="SMART" id="SM00175">
    <property type="entry name" value="RAB"/>
    <property type="match status" value="1"/>
</dbReference>